<dbReference type="PANTHER" id="PTHR43877">
    <property type="entry name" value="AMINOALKYLPHOSPHONATE N-ACETYLTRANSFERASE-RELATED-RELATED"/>
    <property type="match status" value="1"/>
</dbReference>
<keyword evidence="2" id="KW-0012">Acyltransferase</keyword>
<proteinExistence type="predicted"/>
<dbReference type="Gene3D" id="3.40.630.30">
    <property type="match status" value="1"/>
</dbReference>
<dbReference type="OrthoDB" id="5243635at2"/>
<dbReference type="PROSITE" id="PS51186">
    <property type="entry name" value="GNAT"/>
    <property type="match status" value="1"/>
</dbReference>
<dbReference type="GO" id="GO:0016747">
    <property type="term" value="F:acyltransferase activity, transferring groups other than amino-acyl groups"/>
    <property type="evidence" value="ECO:0007669"/>
    <property type="project" value="InterPro"/>
</dbReference>
<evidence type="ECO:0000256" key="1">
    <source>
        <dbReference type="ARBA" id="ARBA00022679"/>
    </source>
</evidence>
<keyword evidence="5" id="KW-1185">Reference proteome</keyword>
<evidence type="ECO:0000256" key="2">
    <source>
        <dbReference type="ARBA" id="ARBA00023315"/>
    </source>
</evidence>
<dbReference type="Pfam" id="PF00583">
    <property type="entry name" value="Acetyltransf_1"/>
    <property type="match status" value="1"/>
</dbReference>
<evidence type="ECO:0000259" key="3">
    <source>
        <dbReference type="PROSITE" id="PS51186"/>
    </source>
</evidence>
<sequence length="158" mass="16787">MAYTIRAATVDDVAAVAAVWHSGWHDGHAAYAPVELTAVRTLEAFEPRVVARLSRTTVATGDGEVAGFVTVAGDEVEQVFVAAGHRGGGVAASLLAEAERQVFAAGHAEAWLVVADGNGRARRFYERQGWRDGGPLDFAAEAGDSTITVACRRYVKRF</sequence>
<accession>A0A1H2AY94</accession>
<dbReference type="AlphaFoldDB" id="A0A1H2AY94"/>
<dbReference type="Proteomes" id="UP000198688">
    <property type="component" value="Chromosome I"/>
</dbReference>
<evidence type="ECO:0000313" key="5">
    <source>
        <dbReference type="Proteomes" id="UP000198688"/>
    </source>
</evidence>
<gene>
    <name evidence="4" type="ORF">SAMN04489716_4187</name>
</gene>
<keyword evidence="1 4" id="KW-0808">Transferase</keyword>
<dbReference type="InterPro" id="IPR016181">
    <property type="entry name" value="Acyl_CoA_acyltransferase"/>
</dbReference>
<organism evidence="4 5">
    <name type="scientific">Actinoplanes derwentensis</name>
    <dbReference type="NCBI Taxonomy" id="113562"/>
    <lineage>
        <taxon>Bacteria</taxon>
        <taxon>Bacillati</taxon>
        <taxon>Actinomycetota</taxon>
        <taxon>Actinomycetes</taxon>
        <taxon>Micromonosporales</taxon>
        <taxon>Micromonosporaceae</taxon>
        <taxon>Actinoplanes</taxon>
    </lineage>
</organism>
<feature type="domain" description="N-acetyltransferase" evidence="3">
    <location>
        <begin position="3"/>
        <end position="154"/>
    </location>
</feature>
<dbReference type="EMBL" id="LT629758">
    <property type="protein sequence ID" value="SDT50923.1"/>
    <property type="molecule type" value="Genomic_DNA"/>
</dbReference>
<evidence type="ECO:0000313" key="4">
    <source>
        <dbReference type="EMBL" id="SDT50923.1"/>
    </source>
</evidence>
<dbReference type="CDD" id="cd04301">
    <property type="entry name" value="NAT_SF"/>
    <property type="match status" value="1"/>
</dbReference>
<dbReference type="SUPFAM" id="SSF55729">
    <property type="entry name" value="Acyl-CoA N-acyltransferases (Nat)"/>
    <property type="match status" value="1"/>
</dbReference>
<protein>
    <submittedName>
        <fullName evidence="4">Putative acetyltransferase</fullName>
    </submittedName>
</protein>
<reference evidence="4 5" key="1">
    <citation type="submission" date="2016-10" db="EMBL/GenBank/DDBJ databases">
        <authorList>
            <person name="de Groot N.N."/>
        </authorList>
    </citation>
    <scope>NUCLEOTIDE SEQUENCE [LARGE SCALE GENOMIC DNA]</scope>
    <source>
        <strain evidence="4 5">DSM 43941</strain>
    </source>
</reference>
<dbReference type="InterPro" id="IPR000182">
    <property type="entry name" value="GNAT_dom"/>
</dbReference>
<dbReference type="InterPro" id="IPR050832">
    <property type="entry name" value="Bact_Acetyltransf"/>
</dbReference>
<dbReference type="STRING" id="113562.SAMN04489716_4187"/>
<name>A0A1H2AY94_9ACTN</name>
<dbReference type="RefSeq" id="WP_092546185.1">
    <property type="nucleotide sequence ID" value="NZ_BOMJ01000042.1"/>
</dbReference>